<keyword evidence="1" id="KW-0695">RNA-directed DNA polymerase</keyword>
<dbReference type="AlphaFoldDB" id="A0AAV4F9R2"/>
<keyword evidence="1" id="KW-0548">Nucleotidyltransferase</keyword>
<reference evidence="1 2" key="1">
    <citation type="journal article" date="2021" name="Elife">
        <title>Chloroplast acquisition without the gene transfer in kleptoplastic sea slugs, Plakobranchus ocellatus.</title>
        <authorList>
            <person name="Maeda T."/>
            <person name="Takahashi S."/>
            <person name="Yoshida T."/>
            <person name="Shimamura S."/>
            <person name="Takaki Y."/>
            <person name="Nagai Y."/>
            <person name="Toyoda A."/>
            <person name="Suzuki Y."/>
            <person name="Arimoto A."/>
            <person name="Ishii H."/>
            <person name="Satoh N."/>
            <person name="Nishiyama T."/>
            <person name="Hasebe M."/>
            <person name="Maruyama T."/>
            <person name="Minagawa J."/>
            <person name="Obokata J."/>
            <person name="Shigenobu S."/>
        </authorList>
    </citation>
    <scope>NUCLEOTIDE SEQUENCE [LARGE SCALE GENOMIC DNA]</scope>
</reference>
<dbReference type="InterPro" id="IPR052560">
    <property type="entry name" value="RdDP_mobile_element"/>
</dbReference>
<dbReference type="PANTHER" id="PTHR36688:SF1">
    <property type="entry name" value="ENDONUCLEASE_EXONUCLEASE_PHOSPHATASE DOMAIN-CONTAINING PROTEIN"/>
    <property type="match status" value="1"/>
</dbReference>
<protein>
    <submittedName>
        <fullName evidence="1">RNA-directed DNA polymerase from mobile element jockey-like</fullName>
    </submittedName>
</protein>
<proteinExistence type="predicted"/>
<name>A0AAV4F9R2_9GAST</name>
<sequence length="111" mass="12587">MNTTKSVSTAFYLNNHDASITLNIKVRNKILPSDLSSKYLGVTPDKQLNCRKYLEGCANKIAKRNCTLRKLARTRWGASQSNFRTSTPALRYSAAEYCAPVWRRSPNTKPF</sequence>
<keyword evidence="2" id="KW-1185">Reference proteome</keyword>
<organism evidence="1 2">
    <name type="scientific">Elysia marginata</name>
    <dbReference type="NCBI Taxonomy" id="1093978"/>
    <lineage>
        <taxon>Eukaryota</taxon>
        <taxon>Metazoa</taxon>
        <taxon>Spiralia</taxon>
        <taxon>Lophotrochozoa</taxon>
        <taxon>Mollusca</taxon>
        <taxon>Gastropoda</taxon>
        <taxon>Heterobranchia</taxon>
        <taxon>Euthyneura</taxon>
        <taxon>Panpulmonata</taxon>
        <taxon>Sacoglossa</taxon>
        <taxon>Placobranchoidea</taxon>
        <taxon>Plakobranchidae</taxon>
        <taxon>Elysia</taxon>
    </lineage>
</organism>
<evidence type="ECO:0000313" key="2">
    <source>
        <dbReference type="Proteomes" id="UP000762676"/>
    </source>
</evidence>
<gene>
    <name evidence="1" type="ORF">ElyMa_000318200</name>
</gene>
<comment type="caution">
    <text evidence="1">The sequence shown here is derived from an EMBL/GenBank/DDBJ whole genome shotgun (WGS) entry which is preliminary data.</text>
</comment>
<dbReference type="PANTHER" id="PTHR36688">
    <property type="entry name" value="ENDO/EXONUCLEASE/PHOSPHATASE DOMAIN-CONTAINING PROTEIN"/>
    <property type="match status" value="1"/>
</dbReference>
<accession>A0AAV4F9R2</accession>
<keyword evidence="1" id="KW-0808">Transferase</keyword>
<dbReference type="EMBL" id="BMAT01000636">
    <property type="protein sequence ID" value="GFR70034.1"/>
    <property type="molecule type" value="Genomic_DNA"/>
</dbReference>
<dbReference type="GO" id="GO:0003964">
    <property type="term" value="F:RNA-directed DNA polymerase activity"/>
    <property type="evidence" value="ECO:0007669"/>
    <property type="project" value="UniProtKB-KW"/>
</dbReference>
<dbReference type="Proteomes" id="UP000762676">
    <property type="component" value="Unassembled WGS sequence"/>
</dbReference>
<evidence type="ECO:0000313" key="1">
    <source>
        <dbReference type="EMBL" id="GFR70034.1"/>
    </source>
</evidence>